<dbReference type="Pfam" id="PF13860">
    <property type="entry name" value="FlgD_ig"/>
    <property type="match status" value="1"/>
</dbReference>
<gene>
    <name evidence="2" type="ORF">ENS31_06630</name>
</gene>
<protein>
    <submittedName>
        <fullName evidence="2">T9SS type A sorting domain-containing protein</fullName>
    </submittedName>
</protein>
<dbReference type="NCBIfam" id="TIGR04183">
    <property type="entry name" value="Por_Secre_tail"/>
    <property type="match status" value="1"/>
</dbReference>
<dbReference type="EMBL" id="DSUJ01000008">
    <property type="protein sequence ID" value="HFI91195.1"/>
    <property type="molecule type" value="Genomic_DNA"/>
</dbReference>
<dbReference type="InterPro" id="IPR026444">
    <property type="entry name" value="Secre_tail"/>
</dbReference>
<dbReference type="AlphaFoldDB" id="A0A7V2ZJR3"/>
<accession>A0A7V2ZJR3</accession>
<dbReference type="Gene3D" id="2.60.40.4070">
    <property type="match status" value="1"/>
</dbReference>
<name>A0A7V2ZJR3_9BACT</name>
<comment type="caution">
    <text evidence="2">The sequence shown here is derived from an EMBL/GenBank/DDBJ whole genome shotgun (WGS) entry which is preliminary data.</text>
</comment>
<feature type="domain" description="FlgD/Vpr Ig-like" evidence="1">
    <location>
        <begin position="193"/>
        <end position="253"/>
    </location>
</feature>
<evidence type="ECO:0000259" key="1">
    <source>
        <dbReference type="Pfam" id="PF13860"/>
    </source>
</evidence>
<sequence>MKMRIIISSLLILLFQIGIKPQQTIWFSPYEIIPVAGNVNLNIQPYGGAVIVTSNTSGDLQWIIRGLNLPSNQIIDSVIINYQLTNAASYISQVRIAYSQLIQQYVMIDDGTDLLSTTPDRYALFVGQPVNGLITLAFRLNFASTADQIYIGAIGVVLSQPNTSMNEKFQSGLSEKFKLEQNYPNPFNPETKIDYYLKSNDKVKINIYDVNGHLVKTLLNEDQAEGHKSVIWNGKDNNGKIVSSGVYFYQVQVGNHSEAKKMIMLK</sequence>
<evidence type="ECO:0000313" key="2">
    <source>
        <dbReference type="EMBL" id="HFI91195.1"/>
    </source>
</evidence>
<organism evidence="2">
    <name type="scientific">Ignavibacterium album</name>
    <dbReference type="NCBI Taxonomy" id="591197"/>
    <lineage>
        <taxon>Bacteria</taxon>
        <taxon>Pseudomonadati</taxon>
        <taxon>Ignavibacteriota</taxon>
        <taxon>Ignavibacteria</taxon>
        <taxon>Ignavibacteriales</taxon>
        <taxon>Ignavibacteriaceae</taxon>
        <taxon>Ignavibacterium</taxon>
    </lineage>
</organism>
<dbReference type="InterPro" id="IPR025965">
    <property type="entry name" value="FlgD/Vpr_Ig-like"/>
</dbReference>
<reference evidence="2" key="1">
    <citation type="journal article" date="2020" name="mSystems">
        <title>Genome- and Community-Level Interaction Insights into Carbon Utilization and Element Cycling Functions of Hydrothermarchaeota in Hydrothermal Sediment.</title>
        <authorList>
            <person name="Zhou Z."/>
            <person name="Liu Y."/>
            <person name="Xu W."/>
            <person name="Pan J."/>
            <person name="Luo Z.H."/>
            <person name="Li M."/>
        </authorList>
    </citation>
    <scope>NUCLEOTIDE SEQUENCE [LARGE SCALE GENOMIC DNA]</scope>
    <source>
        <strain evidence="2">SpSt-479</strain>
    </source>
</reference>
<proteinExistence type="predicted"/>